<keyword evidence="6" id="KW-0630">Potassium</keyword>
<dbReference type="GO" id="GO:0005267">
    <property type="term" value="F:potassium channel activity"/>
    <property type="evidence" value="ECO:0007669"/>
    <property type="project" value="UniProtKB-KW"/>
</dbReference>
<keyword evidence="9 11" id="KW-0472">Membrane</keyword>
<keyword evidence="7 11" id="KW-1133">Transmembrane helix</keyword>
<dbReference type="PANTHER" id="PTHR10027">
    <property type="entry name" value="CALCIUM-ACTIVATED POTASSIUM CHANNEL ALPHA CHAIN"/>
    <property type="match status" value="1"/>
</dbReference>
<comment type="subcellular location">
    <subcellularLocation>
        <location evidence="1">Membrane</location>
        <topology evidence="1">Multi-pass membrane protein</topology>
    </subcellularLocation>
</comment>
<dbReference type="Pfam" id="PF07885">
    <property type="entry name" value="Ion_trans_2"/>
    <property type="match status" value="1"/>
</dbReference>
<gene>
    <name evidence="13" type="ORF">KDK95_19285</name>
</gene>
<organism evidence="13 14">
    <name type="scientific">Actinospica acidithermotolerans</name>
    <dbReference type="NCBI Taxonomy" id="2828514"/>
    <lineage>
        <taxon>Bacteria</taxon>
        <taxon>Bacillati</taxon>
        <taxon>Actinomycetota</taxon>
        <taxon>Actinomycetes</taxon>
        <taxon>Catenulisporales</taxon>
        <taxon>Actinospicaceae</taxon>
        <taxon>Actinospica</taxon>
    </lineage>
</organism>
<feature type="transmembrane region" description="Helical" evidence="11">
    <location>
        <begin position="20"/>
        <end position="41"/>
    </location>
</feature>
<dbReference type="PANTHER" id="PTHR10027:SF10">
    <property type="entry name" value="SLOWPOKE 2, ISOFORM D"/>
    <property type="match status" value="1"/>
</dbReference>
<dbReference type="Proteomes" id="UP000676325">
    <property type="component" value="Unassembled WGS sequence"/>
</dbReference>
<name>A0A941IKV2_9ACTN</name>
<reference evidence="13" key="1">
    <citation type="submission" date="2021-04" db="EMBL/GenBank/DDBJ databases">
        <title>Genome based classification of Actinospica acidithermotolerans sp. nov., an actinobacterium isolated from an Indonesian hot spring.</title>
        <authorList>
            <person name="Kusuma A.B."/>
            <person name="Putra K.E."/>
            <person name="Nafisah S."/>
            <person name="Loh J."/>
            <person name="Nouioui I."/>
            <person name="Goodfellow M."/>
        </authorList>
    </citation>
    <scope>NUCLEOTIDE SEQUENCE</scope>
    <source>
        <strain evidence="13">MGRD01-02</strain>
    </source>
</reference>
<dbReference type="AlphaFoldDB" id="A0A941IKV2"/>
<comment type="caution">
    <text evidence="13">The sequence shown here is derived from an EMBL/GenBank/DDBJ whole genome shotgun (WGS) entry which is preliminary data.</text>
</comment>
<dbReference type="SUPFAM" id="SSF81324">
    <property type="entry name" value="Voltage-gated potassium channels"/>
    <property type="match status" value="1"/>
</dbReference>
<feature type="domain" description="Potassium channel" evidence="12">
    <location>
        <begin position="96"/>
        <end position="174"/>
    </location>
</feature>
<evidence type="ECO:0000256" key="10">
    <source>
        <dbReference type="ARBA" id="ARBA00023303"/>
    </source>
</evidence>
<evidence type="ECO:0000256" key="1">
    <source>
        <dbReference type="ARBA" id="ARBA00004141"/>
    </source>
</evidence>
<dbReference type="GO" id="GO:0016020">
    <property type="term" value="C:membrane"/>
    <property type="evidence" value="ECO:0007669"/>
    <property type="project" value="UniProtKB-SubCell"/>
</dbReference>
<sequence length="182" mass="19430">MTQGVPDPESGSSSPPAGRLLVLRTAARTLAVIAGLVVAYYKLPMDKPFDGAYAVGLVLGLVGVAVLLAWQIRGIVNSPHPRLRAVDALASTLTPFLLIYAAAYYLMERSNPADFTQLLTRTDALYFTVTTFSTVGFGDITAHTEAARVIVITQMIGDLLLVGLAARVVVGAVQEGMRRRVE</sequence>
<evidence type="ECO:0000256" key="8">
    <source>
        <dbReference type="ARBA" id="ARBA00023065"/>
    </source>
</evidence>
<evidence type="ECO:0000256" key="4">
    <source>
        <dbReference type="ARBA" id="ARBA00022692"/>
    </source>
</evidence>
<evidence type="ECO:0000256" key="11">
    <source>
        <dbReference type="SAM" id="Phobius"/>
    </source>
</evidence>
<accession>A0A941IKV2</accession>
<evidence type="ECO:0000256" key="9">
    <source>
        <dbReference type="ARBA" id="ARBA00023136"/>
    </source>
</evidence>
<evidence type="ECO:0000256" key="3">
    <source>
        <dbReference type="ARBA" id="ARBA00022538"/>
    </source>
</evidence>
<dbReference type="InterPro" id="IPR013099">
    <property type="entry name" value="K_chnl_dom"/>
</dbReference>
<keyword evidence="4 11" id="KW-0812">Transmembrane</keyword>
<evidence type="ECO:0000259" key="12">
    <source>
        <dbReference type="Pfam" id="PF07885"/>
    </source>
</evidence>
<keyword evidence="2" id="KW-0813">Transport</keyword>
<dbReference type="InterPro" id="IPR047871">
    <property type="entry name" value="K_chnl_Slo-like"/>
</dbReference>
<feature type="transmembrane region" description="Helical" evidence="11">
    <location>
        <begin position="149"/>
        <end position="170"/>
    </location>
</feature>
<keyword evidence="3" id="KW-0633">Potassium transport</keyword>
<evidence type="ECO:0000313" key="14">
    <source>
        <dbReference type="Proteomes" id="UP000676325"/>
    </source>
</evidence>
<feature type="transmembrane region" description="Helical" evidence="11">
    <location>
        <begin position="53"/>
        <end position="76"/>
    </location>
</feature>
<evidence type="ECO:0000256" key="2">
    <source>
        <dbReference type="ARBA" id="ARBA00022448"/>
    </source>
</evidence>
<dbReference type="RefSeq" id="WP_212519598.1">
    <property type="nucleotide sequence ID" value="NZ_JAGSOH010000057.1"/>
</dbReference>
<evidence type="ECO:0000256" key="6">
    <source>
        <dbReference type="ARBA" id="ARBA00022958"/>
    </source>
</evidence>
<dbReference type="Gene3D" id="1.10.287.70">
    <property type="match status" value="1"/>
</dbReference>
<keyword evidence="10 13" id="KW-0407">Ion channel</keyword>
<keyword evidence="14" id="KW-1185">Reference proteome</keyword>
<evidence type="ECO:0000256" key="5">
    <source>
        <dbReference type="ARBA" id="ARBA00022826"/>
    </source>
</evidence>
<evidence type="ECO:0000313" key="13">
    <source>
        <dbReference type="EMBL" id="MBR7828463.1"/>
    </source>
</evidence>
<proteinExistence type="predicted"/>
<dbReference type="EMBL" id="JAGSOH010000057">
    <property type="protein sequence ID" value="MBR7828463.1"/>
    <property type="molecule type" value="Genomic_DNA"/>
</dbReference>
<feature type="transmembrane region" description="Helical" evidence="11">
    <location>
        <begin position="118"/>
        <end position="137"/>
    </location>
</feature>
<protein>
    <submittedName>
        <fullName evidence="13">Two pore domain potassium channel family protein</fullName>
    </submittedName>
</protein>
<feature type="transmembrane region" description="Helical" evidence="11">
    <location>
        <begin position="88"/>
        <end position="106"/>
    </location>
</feature>
<keyword evidence="5" id="KW-0631">Potassium channel</keyword>
<evidence type="ECO:0000256" key="7">
    <source>
        <dbReference type="ARBA" id="ARBA00022989"/>
    </source>
</evidence>
<keyword evidence="8" id="KW-0406">Ion transport</keyword>